<dbReference type="EMBL" id="JABSTR010000004">
    <property type="protein sequence ID" value="KAH9367060.1"/>
    <property type="molecule type" value="Genomic_DNA"/>
</dbReference>
<dbReference type="AlphaFoldDB" id="A0A9J6FYG6"/>
<name>A0A9J6FYG6_HAELO</name>
<gene>
    <name evidence="1" type="ORF">HPB48_010659</name>
</gene>
<accession>A0A9J6FYG6</accession>
<proteinExistence type="predicted"/>
<dbReference type="VEuPathDB" id="VectorBase:HLOH_046046"/>
<organism evidence="1 2">
    <name type="scientific">Haemaphysalis longicornis</name>
    <name type="common">Bush tick</name>
    <dbReference type="NCBI Taxonomy" id="44386"/>
    <lineage>
        <taxon>Eukaryota</taxon>
        <taxon>Metazoa</taxon>
        <taxon>Ecdysozoa</taxon>
        <taxon>Arthropoda</taxon>
        <taxon>Chelicerata</taxon>
        <taxon>Arachnida</taxon>
        <taxon>Acari</taxon>
        <taxon>Parasitiformes</taxon>
        <taxon>Ixodida</taxon>
        <taxon>Ixodoidea</taxon>
        <taxon>Ixodidae</taxon>
        <taxon>Haemaphysalinae</taxon>
        <taxon>Haemaphysalis</taxon>
    </lineage>
</organism>
<keyword evidence="2" id="KW-1185">Reference proteome</keyword>
<evidence type="ECO:0000313" key="2">
    <source>
        <dbReference type="Proteomes" id="UP000821853"/>
    </source>
</evidence>
<reference evidence="1 2" key="1">
    <citation type="journal article" date="2020" name="Cell">
        <title>Large-Scale Comparative Analyses of Tick Genomes Elucidate Their Genetic Diversity and Vector Capacities.</title>
        <authorList>
            <consortium name="Tick Genome and Microbiome Consortium (TIGMIC)"/>
            <person name="Jia N."/>
            <person name="Wang J."/>
            <person name="Shi W."/>
            <person name="Du L."/>
            <person name="Sun Y."/>
            <person name="Zhan W."/>
            <person name="Jiang J.F."/>
            <person name="Wang Q."/>
            <person name="Zhang B."/>
            <person name="Ji P."/>
            <person name="Bell-Sakyi L."/>
            <person name="Cui X.M."/>
            <person name="Yuan T.T."/>
            <person name="Jiang B.G."/>
            <person name="Yang W.F."/>
            <person name="Lam T.T."/>
            <person name="Chang Q.C."/>
            <person name="Ding S.J."/>
            <person name="Wang X.J."/>
            <person name="Zhu J.G."/>
            <person name="Ruan X.D."/>
            <person name="Zhao L."/>
            <person name="Wei J.T."/>
            <person name="Ye R.Z."/>
            <person name="Que T.C."/>
            <person name="Du C.H."/>
            <person name="Zhou Y.H."/>
            <person name="Cheng J.X."/>
            <person name="Dai P.F."/>
            <person name="Guo W.B."/>
            <person name="Han X.H."/>
            <person name="Huang E.J."/>
            <person name="Li L.F."/>
            <person name="Wei W."/>
            <person name="Gao Y.C."/>
            <person name="Liu J.Z."/>
            <person name="Shao H.Z."/>
            <person name="Wang X."/>
            <person name="Wang C.C."/>
            <person name="Yang T.C."/>
            <person name="Huo Q.B."/>
            <person name="Li W."/>
            <person name="Chen H.Y."/>
            <person name="Chen S.E."/>
            <person name="Zhou L.G."/>
            <person name="Ni X.B."/>
            <person name="Tian J.H."/>
            <person name="Sheng Y."/>
            <person name="Liu T."/>
            <person name="Pan Y.S."/>
            <person name="Xia L.Y."/>
            <person name="Li J."/>
            <person name="Zhao F."/>
            <person name="Cao W.C."/>
        </authorList>
    </citation>
    <scope>NUCLEOTIDE SEQUENCE [LARGE SCALE GENOMIC DNA]</scope>
    <source>
        <strain evidence="1">HaeL-2018</strain>
    </source>
</reference>
<sequence>MSLGEIWESAGAENHVPSYLNCINFAFTDDDVVVTEDVSIDELASGVPENEKNCGWWLIGPQS</sequence>
<comment type="caution">
    <text evidence="1">The sequence shown here is derived from an EMBL/GenBank/DDBJ whole genome shotgun (WGS) entry which is preliminary data.</text>
</comment>
<evidence type="ECO:0000313" key="1">
    <source>
        <dbReference type="EMBL" id="KAH9367060.1"/>
    </source>
</evidence>
<protein>
    <submittedName>
        <fullName evidence="1">Uncharacterized protein</fullName>
    </submittedName>
</protein>
<dbReference type="Proteomes" id="UP000821853">
    <property type="component" value="Chromosome 2"/>
</dbReference>